<name>A0A0A9A6D5_ARUDO</name>
<protein>
    <submittedName>
        <fullName evidence="1">Uncharacterized protein</fullName>
    </submittedName>
</protein>
<dbReference type="EMBL" id="GBRH01251269">
    <property type="protein sequence ID" value="JAD46626.1"/>
    <property type="molecule type" value="Transcribed_RNA"/>
</dbReference>
<evidence type="ECO:0000313" key="1">
    <source>
        <dbReference type="EMBL" id="JAD46626.1"/>
    </source>
</evidence>
<proteinExistence type="predicted"/>
<reference evidence="1" key="2">
    <citation type="journal article" date="2015" name="Data Brief">
        <title>Shoot transcriptome of the giant reed, Arundo donax.</title>
        <authorList>
            <person name="Barrero R.A."/>
            <person name="Guerrero F.D."/>
            <person name="Moolhuijzen P."/>
            <person name="Goolsby J.A."/>
            <person name="Tidwell J."/>
            <person name="Bellgard S.E."/>
            <person name="Bellgard M.I."/>
        </authorList>
    </citation>
    <scope>NUCLEOTIDE SEQUENCE</scope>
    <source>
        <tissue evidence="1">Shoot tissue taken approximately 20 cm above the soil surface</tissue>
    </source>
</reference>
<dbReference type="AlphaFoldDB" id="A0A0A9A6D5"/>
<organism evidence="1">
    <name type="scientific">Arundo donax</name>
    <name type="common">Giant reed</name>
    <name type="synonym">Donax arundinaceus</name>
    <dbReference type="NCBI Taxonomy" id="35708"/>
    <lineage>
        <taxon>Eukaryota</taxon>
        <taxon>Viridiplantae</taxon>
        <taxon>Streptophyta</taxon>
        <taxon>Embryophyta</taxon>
        <taxon>Tracheophyta</taxon>
        <taxon>Spermatophyta</taxon>
        <taxon>Magnoliopsida</taxon>
        <taxon>Liliopsida</taxon>
        <taxon>Poales</taxon>
        <taxon>Poaceae</taxon>
        <taxon>PACMAD clade</taxon>
        <taxon>Arundinoideae</taxon>
        <taxon>Arundineae</taxon>
        <taxon>Arundo</taxon>
    </lineage>
</organism>
<reference evidence="1" key="1">
    <citation type="submission" date="2014-09" db="EMBL/GenBank/DDBJ databases">
        <authorList>
            <person name="Magalhaes I.L.F."/>
            <person name="Oliveira U."/>
            <person name="Santos F.R."/>
            <person name="Vidigal T.H.D.A."/>
            <person name="Brescovit A.D."/>
            <person name="Santos A.J."/>
        </authorList>
    </citation>
    <scope>NUCLEOTIDE SEQUENCE</scope>
    <source>
        <tissue evidence="1">Shoot tissue taken approximately 20 cm above the soil surface</tissue>
    </source>
</reference>
<sequence>MSEKRRRSCARACVEGCFAILARTRVSRNRSLRFTYPVPHICICMLLFKVLSVVTCISRLAHACRPACRSDTYASQE</sequence>
<accession>A0A0A9A6D5</accession>